<dbReference type="InterPro" id="IPR036388">
    <property type="entry name" value="WH-like_DNA-bd_sf"/>
</dbReference>
<dbReference type="AlphaFoldDB" id="A0A0G4NQR0"/>
<accession>A0A0G4NQR0</accession>
<organism evidence="1 2">
    <name type="scientific">Verticillium longisporum</name>
    <name type="common">Verticillium dahliae var. longisporum</name>
    <dbReference type="NCBI Taxonomy" id="100787"/>
    <lineage>
        <taxon>Eukaryota</taxon>
        <taxon>Fungi</taxon>
        <taxon>Dikarya</taxon>
        <taxon>Ascomycota</taxon>
        <taxon>Pezizomycotina</taxon>
        <taxon>Sordariomycetes</taxon>
        <taxon>Hypocreomycetidae</taxon>
        <taxon>Glomerellales</taxon>
        <taxon>Plectosphaerellaceae</taxon>
        <taxon>Verticillium</taxon>
    </lineage>
</organism>
<dbReference type="Gene3D" id="1.10.10.10">
    <property type="entry name" value="Winged helix-like DNA-binding domain superfamily/Winged helix DNA-binding domain"/>
    <property type="match status" value="1"/>
</dbReference>
<evidence type="ECO:0000313" key="1">
    <source>
        <dbReference type="EMBL" id="CRK48770.1"/>
    </source>
</evidence>
<dbReference type="GO" id="GO:0000814">
    <property type="term" value="C:ESCRT II complex"/>
    <property type="evidence" value="ECO:0007669"/>
    <property type="project" value="InterPro"/>
</dbReference>
<dbReference type="SUPFAM" id="SSF46785">
    <property type="entry name" value="Winged helix' DNA-binding domain"/>
    <property type="match status" value="1"/>
</dbReference>
<name>A0A0G4NQR0_VERLO</name>
<dbReference type="EMBL" id="CVQI01037906">
    <property type="protein sequence ID" value="CRK48770.1"/>
    <property type="molecule type" value="Genomic_DNA"/>
</dbReference>
<dbReference type="Proteomes" id="UP000045706">
    <property type="component" value="Unassembled WGS sequence"/>
</dbReference>
<protein>
    <submittedName>
        <fullName evidence="1">Uncharacterized protein</fullName>
    </submittedName>
</protein>
<dbReference type="GO" id="GO:0005198">
    <property type="term" value="F:structural molecule activity"/>
    <property type="evidence" value="ECO:0007669"/>
    <property type="project" value="TreeGrafter"/>
</dbReference>
<proteinExistence type="predicted"/>
<dbReference type="InterPro" id="IPR036390">
    <property type="entry name" value="WH_DNA-bd_sf"/>
</dbReference>
<gene>
    <name evidence="1" type="ORF">BN1723_016945</name>
</gene>
<sequence>MVFASLVAGAKRLALGTGGATPMLDLFPKTDPAVDGDECSHDCESCHIKYPRGFKIETEDALYGVQKGFSTHLLVATGKTDWVREIEDEEGSVMEAIGKAAARSNGKGVVVTLYELTEGDTSIGTEFHGMDPDLLLKALQVLAKRGKAQVFGQDDSLGVKFF</sequence>
<dbReference type="GO" id="GO:0042803">
    <property type="term" value="F:protein homodimerization activity"/>
    <property type="evidence" value="ECO:0007669"/>
    <property type="project" value="TreeGrafter"/>
</dbReference>
<dbReference type="GO" id="GO:0043328">
    <property type="term" value="P:protein transport to vacuole involved in ubiquitin-dependent protein catabolic process via the multivesicular body sorting pathway"/>
    <property type="evidence" value="ECO:0007669"/>
    <property type="project" value="TreeGrafter"/>
</dbReference>
<evidence type="ECO:0000313" key="2">
    <source>
        <dbReference type="Proteomes" id="UP000045706"/>
    </source>
</evidence>
<dbReference type="InterPro" id="IPR008570">
    <property type="entry name" value="ESCRT-II_cplx_Vps25-sub"/>
</dbReference>
<dbReference type="PANTHER" id="PTHR13149">
    <property type="entry name" value="VACUOLAR PROTEIN SORTING-ASSOCIATED PROTEIN VPS25"/>
    <property type="match status" value="1"/>
</dbReference>
<reference evidence="2" key="1">
    <citation type="submission" date="2015-05" db="EMBL/GenBank/DDBJ databases">
        <authorList>
            <person name="Fogelqvist Johan"/>
        </authorList>
    </citation>
    <scope>NUCLEOTIDE SEQUENCE [LARGE SCALE GENOMIC DNA]</scope>
</reference>
<dbReference type="PANTHER" id="PTHR13149:SF0">
    <property type="entry name" value="VACUOLAR PROTEIN-SORTING-ASSOCIATED PROTEIN 25"/>
    <property type="match status" value="1"/>
</dbReference>